<dbReference type="InterPro" id="IPR036527">
    <property type="entry name" value="SCP2_sterol-bd_dom_sf"/>
</dbReference>
<name>A0A5C8I7R3_9MICO</name>
<dbReference type="InterPro" id="IPR016181">
    <property type="entry name" value="Acyl_CoA_acyltransferase"/>
</dbReference>
<dbReference type="Proteomes" id="UP000321949">
    <property type="component" value="Unassembled WGS sequence"/>
</dbReference>
<dbReference type="GO" id="GO:0034069">
    <property type="term" value="F:aminoglycoside N-acetyltransferase activity"/>
    <property type="evidence" value="ECO:0007669"/>
    <property type="project" value="TreeGrafter"/>
</dbReference>
<dbReference type="EMBL" id="VRSX01000002">
    <property type="protein sequence ID" value="TXK14281.1"/>
    <property type="molecule type" value="Genomic_DNA"/>
</dbReference>
<dbReference type="PANTHER" id="PTHR37817">
    <property type="entry name" value="N-ACETYLTRANSFERASE EIS"/>
    <property type="match status" value="1"/>
</dbReference>
<protein>
    <submittedName>
        <fullName evidence="2">GNAT family N-acetyltransferase</fullName>
    </submittedName>
</protein>
<dbReference type="SUPFAM" id="SSF55718">
    <property type="entry name" value="SCP-like"/>
    <property type="match status" value="1"/>
</dbReference>
<dbReference type="OrthoDB" id="8399956at2"/>
<keyword evidence="2" id="KW-0808">Transferase</keyword>
<evidence type="ECO:0000313" key="3">
    <source>
        <dbReference type="Proteomes" id="UP000321949"/>
    </source>
</evidence>
<dbReference type="SUPFAM" id="SSF55729">
    <property type="entry name" value="Acyl-CoA N-acyltransferases (Nat)"/>
    <property type="match status" value="1"/>
</dbReference>
<dbReference type="Pfam" id="PF17668">
    <property type="entry name" value="Acetyltransf_17"/>
    <property type="match status" value="1"/>
</dbReference>
<reference evidence="2 3" key="1">
    <citation type="submission" date="2019-08" db="EMBL/GenBank/DDBJ databases">
        <authorList>
            <person name="Dong K."/>
        </authorList>
    </citation>
    <scope>NUCLEOTIDE SEQUENCE [LARGE SCALE GENOMIC DNA]</scope>
    <source>
        <strain evidence="2 3">K-1</strain>
    </source>
</reference>
<dbReference type="PROSITE" id="PS51186">
    <property type="entry name" value="GNAT"/>
    <property type="match status" value="1"/>
</dbReference>
<proteinExistence type="predicted"/>
<dbReference type="Pfam" id="PF13530">
    <property type="entry name" value="SCP2_2"/>
    <property type="match status" value="1"/>
</dbReference>
<organism evidence="2 3">
    <name type="scientific">Microbacterium saccharophilum</name>
    <dbReference type="NCBI Taxonomy" id="1213358"/>
    <lineage>
        <taxon>Bacteria</taxon>
        <taxon>Bacillati</taxon>
        <taxon>Actinomycetota</taxon>
        <taxon>Actinomycetes</taxon>
        <taxon>Micrococcales</taxon>
        <taxon>Microbacteriaceae</taxon>
        <taxon>Microbacterium</taxon>
    </lineage>
</organism>
<dbReference type="InterPro" id="IPR051554">
    <property type="entry name" value="Acetyltransferase_Eis"/>
</dbReference>
<comment type="caution">
    <text evidence="2">The sequence shown here is derived from an EMBL/GenBank/DDBJ whole genome shotgun (WGS) entry which is preliminary data.</text>
</comment>
<dbReference type="Gene3D" id="3.30.1050.10">
    <property type="entry name" value="SCP2 sterol-binding domain"/>
    <property type="match status" value="1"/>
</dbReference>
<sequence>MTDTWQQAPVDEASRQGLHDRGLDYRTVAGDEVDGWLQSVARGFQDGERTAAHIAAGRDRNAGKRLTGVYDPAAPAAASAGPVATIASWIGDLTLPGETAVPACAISAVTVSPTHRRRGVARALLEGELRTAAAQGLPAAMLTVSESTLYGRYGFGVATESADLKIDTKRANWIGPRPEGRVDFVTRAHAKDLIARLHERTRREAPGEIALPPGHEDRFTGTAPDAHEGGDVRCVQYTDPSGAVRGVLAYRIRSHQDDFTKGTAVLSRLVADGADAYAALWRFVLELDLVGEVHADLAATDEPVLWMIDDRRAATVTVRDHQYVRILDIPAVLGSRRYDAPGAVLLDVEDPLDLAGGRFLLEVDADGRGAVSRAEGAAPAGVPHVRLGIAELSAACLGGVSLLTLSRAGRVQGADAAAARLLSWHVAPRLSIWY</sequence>
<feature type="domain" description="N-acetyltransferase" evidence="1">
    <location>
        <begin position="23"/>
        <end position="179"/>
    </location>
</feature>
<evidence type="ECO:0000259" key="1">
    <source>
        <dbReference type="PROSITE" id="PS51186"/>
    </source>
</evidence>
<dbReference type="InterPro" id="IPR025559">
    <property type="entry name" value="Eis_dom"/>
</dbReference>
<dbReference type="Pfam" id="PF13527">
    <property type="entry name" value="Acetyltransf_9"/>
    <property type="match status" value="1"/>
</dbReference>
<dbReference type="AlphaFoldDB" id="A0A5C8I7R3"/>
<accession>A0A5C8I7R3</accession>
<dbReference type="InterPro" id="IPR041380">
    <property type="entry name" value="Acetyltransf_17"/>
</dbReference>
<evidence type="ECO:0000313" key="2">
    <source>
        <dbReference type="EMBL" id="TXK14281.1"/>
    </source>
</evidence>
<keyword evidence="3" id="KW-1185">Reference proteome</keyword>
<dbReference type="GO" id="GO:0030649">
    <property type="term" value="P:aminoglycoside antibiotic catabolic process"/>
    <property type="evidence" value="ECO:0007669"/>
    <property type="project" value="TreeGrafter"/>
</dbReference>
<dbReference type="RefSeq" id="WP_147049420.1">
    <property type="nucleotide sequence ID" value="NZ_BKAH01000001.1"/>
</dbReference>
<dbReference type="CDD" id="cd04301">
    <property type="entry name" value="NAT_SF"/>
    <property type="match status" value="1"/>
</dbReference>
<dbReference type="PANTHER" id="PTHR37817:SF1">
    <property type="entry name" value="N-ACETYLTRANSFERASE EIS"/>
    <property type="match status" value="1"/>
</dbReference>
<dbReference type="Gene3D" id="3.40.630.30">
    <property type="match status" value="2"/>
</dbReference>
<dbReference type="InterPro" id="IPR000182">
    <property type="entry name" value="GNAT_dom"/>
</dbReference>
<gene>
    <name evidence="2" type="ORF">FVP74_06845</name>
</gene>